<keyword evidence="3" id="KW-0472">Membrane</keyword>
<dbReference type="InterPro" id="IPR036870">
    <property type="entry name" value="Ribosomal_bS18_sf"/>
</dbReference>
<dbReference type="Proteomes" id="UP000324091">
    <property type="component" value="Chromosome 21"/>
</dbReference>
<feature type="transmembrane region" description="Helical" evidence="3">
    <location>
        <begin position="25"/>
        <end position="43"/>
    </location>
</feature>
<evidence type="ECO:0000313" key="4">
    <source>
        <dbReference type="EMBL" id="TWW65852.1"/>
    </source>
</evidence>
<keyword evidence="2" id="KW-0687">Ribonucleoprotein</keyword>
<dbReference type="SUPFAM" id="SSF46911">
    <property type="entry name" value="Ribosomal protein S18"/>
    <property type="match status" value="1"/>
</dbReference>
<organism evidence="4 5">
    <name type="scientific">Takifugu flavidus</name>
    <name type="common">sansaifugu</name>
    <dbReference type="NCBI Taxonomy" id="433684"/>
    <lineage>
        <taxon>Eukaryota</taxon>
        <taxon>Metazoa</taxon>
        <taxon>Chordata</taxon>
        <taxon>Craniata</taxon>
        <taxon>Vertebrata</taxon>
        <taxon>Euteleostomi</taxon>
        <taxon>Actinopterygii</taxon>
        <taxon>Neopterygii</taxon>
        <taxon>Teleostei</taxon>
        <taxon>Neoteleostei</taxon>
        <taxon>Acanthomorphata</taxon>
        <taxon>Eupercaria</taxon>
        <taxon>Tetraodontiformes</taxon>
        <taxon>Tetradontoidea</taxon>
        <taxon>Tetraodontidae</taxon>
        <taxon>Takifugu</taxon>
    </lineage>
</organism>
<dbReference type="AlphaFoldDB" id="A0A5C6NEE3"/>
<proteinExistence type="predicted"/>
<comment type="caution">
    <text evidence="4">The sequence shown here is derived from an EMBL/GenBank/DDBJ whole genome shotgun (WGS) entry which is preliminary data.</text>
</comment>
<evidence type="ECO:0000256" key="1">
    <source>
        <dbReference type="ARBA" id="ARBA00022980"/>
    </source>
</evidence>
<reference evidence="4 5" key="1">
    <citation type="submission" date="2019-04" db="EMBL/GenBank/DDBJ databases">
        <title>Chromosome genome assembly for Takifugu flavidus.</title>
        <authorList>
            <person name="Xiao S."/>
        </authorList>
    </citation>
    <scope>NUCLEOTIDE SEQUENCE [LARGE SCALE GENOMIC DNA]</scope>
    <source>
        <strain evidence="4">HTHZ2018</strain>
        <tissue evidence="4">Muscle</tissue>
    </source>
</reference>
<dbReference type="Gene3D" id="4.10.640.10">
    <property type="entry name" value="Ribosomal protein S18"/>
    <property type="match status" value="1"/>
</dbReference>
<name>A0A5C6NEE3_9TELE</name>
<keyword evidence="1" id="KW-0689">Ribosomal protein</keyword>
<evidence type="ECO:0000256" key="2">
    <source>
        <dbReference type="ARBA" id="ARBA00023274"/>
    </source>
</evidence>
<dbReference type="GO" id="GO:0005840">
    <property type="term" value="C:ribosome"/>
    <property type="evidence" value="ECO:0007669"/>
    <property type="project" value="UniProtKB-KW"/>
</dbReference>
<keyword evidence="5" id="KW-1185">Reference proteome</keyword>
<gene>
    <name evidence="4" type="ORF">D4764_21G0007520</name>
</gene>
<sequence>MAASIKSRLGLIVRLANSVLKPPQSYLSMALVLIVLLLTGVCMKQQKKLTEAISTARNHGKKYFNIKLALV</sequence>
<keyword evidence="3" id="KW-0812">Transmembrane</keyword>
<dbReference type="GO" id="GO:0006412">
    <property type="term" value="P:translation"/>
    <property type="evidence" value="ECO:0007669"/>
    <property type="project" value="InterPro"/>
</dbReference>
<dbReference type="InterPro" id="IPR001648">
    <property type="entry name" value="Ribosomal_bS18"/>
</dbReference>
<dbReference type="Pfam" id="PF01084">
    <property type="entry name" value="Ribosomal_S18"/>
    <property type="match status" value="1"/>
</dbReference>
<evidence type="ECO:0000313" key="5">
    <source>
        <dbReference type="Proteomes" id="UP000324091"/>
    </source>
</evidence>
<dbReference type="GO" id="GO:1990904">
    <property type="term" value="C:ribonucleoprotein complex"/>
    <property type="evidence" value="ECO:0007669"/>
    <property type="project" value="UniProtKB-KW"/>
</dbReference>
<dbReference type="GO" id="GO:0005739">
    <property type="term" value="C:mitochondrion"/>
    <property type="evidence" value="ECO:0007669"/>
    <property type="project" value="UniProtKB-ARBA"/>
</dbReference>
<dbReference type="EMBL" id="RHFK02000014">
    <property type="protein sequence ID" value="TWW65852.1"/>
    <property type="molecule type" value="Genomic_DNA"/>
</dbReference>
<keyword evidence="3" id="KW-1133">Transmembrane helix</keyword>
<accession>A0A5C6NEE3</accession>
<evidence type="ECO:0000256" key="3">
    <source>
        <dbReference type="SAM" id="Phobius"/>
    </source>
</evidence>
<protein>
    <submittedName>
        <fullName evidence="4">Uncharacterized protein</fullName>
    </submittedName>
</protein>
<dbReference type="GO" id="GO:0003735">
    <property type="term" value="F:structural constituent of ribosome"/>
    <property type="evidence" value="ECO:0007669"/>
    <property type="project" value="InterPro"/>
</dbReference>